<sequence length="165" mass="19519">MPFEFPRKRFQPVHHPIQPQARTRAVHRFEILLRSGIQGGRHNIGRHQRGANVPVPEQRPVGYDRQRFRGTFLDRFNQFADSGMKRRFARTGQGNIVERAVLLQLPVHFPYDFVQREILLALHGFRRRPPQLTVDAIERTGFIRHQIDAQRFAKPPRRNRTEDVF</sequence>
<dbReference type="EMBL" id="VSSQ01049943">
    <property type="protein sequence ID" value="MPN04016.1"/>
    <property type="molecule type" value="Genomic_DNA"/>
</dbReference>
<evidence type="ECO:0000313" key="1">
    <source>
        <dbReference type="EMBL" id="MPN04016.1"/>
    </source>
</evidence>
<comment type="caution">
    <text evidence="1">The sequence shown here is derived from an EMBL/GenBank/DDBJ whole genome shotgun (WGS) entry which is preliminary data.</text>
</comment>
<gene>
    <name evidence="1" type="ORF">SDC9_151252</name>
</gene>
<proteinExistence type="predicted"/>
<protein>
    <submittedName>
        <fullName evidence="1">Uncharacterized protein</fullName>
    </submittedName>
</protein>
<dbReference type="AlphaFoldDB" id="A0A645ERD7"/>
<accession>A0A645ERD7</accession>
<name>A0A645ERD7_9ZZZZ</name>
<reference evidence="1" key="1">
    <citation type="submission" date="2019-08" db="EMBL/GenBank/DDBJ databases">
        <authorList>
            <person name="Kucharzyk K."/>
            <person name="Murdoch R.W."/>
            <person name="Higgins S."/>
            <person name="Loffler F."/>
        </authorList>
    </citation>
    <scope>NUCLEOTIDE SEQUENCE</scope>
</reference>
<organism evidence="1">
    <name type="scientific">bioreactor metagenome</name>
    <dbReference type="NCBI Taxonomy" id="1076179"/>
    <lineage>
        <taxon>unclassified sequences</taxon>
        <taxon>metagenomes</taxon>
        <taxon>ecological metagenomes</taxon>
    </lineage>
</organism>